<dbReference type="InterPro" id="IPR011053">
    <property type="entry name" value="Single_hybrid_motif"/>
</dbReference>
<dbReference type="InterPro" id="IPR011761">
    <property type="entry name" value="ATP-grasp"/>
</dbReference>
<evidence type="ECO:0000256" key="8">
    <source>
        <dbReference type="PROSITE-ProRule" id="PRU00409"/>
    </source>
</evidence>
<dbReference type="SMART" id="SM00878">
    <property type="entry name" value="Biotin_carb_C"/>
    <property type="match status" value="1"/>
</dbReference>
<dbReference type="GO" id="GO:0005524">
    <property type="term" value="F:ATP binding"/>
    <property type="evidence" value="ECO:0007669"/>
    <property type="project" value="UniProtKB-UniRule"/>
</dbReference>
<evidence type="ECO:0000256" key="4">
    <source>
        <dbReference type="ARBA" id="ARBA00022741"/>
    </source>
</evidence>
<dbReference type="Gene3D" id="2.40.50.100">
    <property type="match status" value="1"/>
</dbReference>
<feature type="domain" description="Lipoyl-binding" evidence="9">
    <location>
        <begin position="577"/>
        <end position="650"/>
    </location>
</feature>
<evidence type="ECO:0000313" key="13">
    <source>
        <dbReference type="Proteomes" id="UP000093629"/>
    </source>
</evidence>
<dbReference type="EC" id="6.3.4.14" evidence="2"/>
<protein>
    <recommendedName>
        <fullName evidence="2">biotin carboxylase</fullName>
        <ecNumber evidence="2">6.3.4.14</ecNumber>
    </recommendedName>
</protein>
<dbReference type="CDD" id="cd06850">
    <property type="entry name" value="biotinyl_domain"/>
    <property type="match status" value="1"/>
</dbReference>
<evidence type="ECO:0000256" key="3">
    <source>
        <dbReference type="ARBA" id="ARBA00022598"/>
    </source>
</evidence>
<dbReference type="InterPro" id="IPR005479">
    <property type="entry name" value="CPAse_ATP-bd"/>
</dbReference>
<evidence type="ECO:0000256" key="2">
    <source>
        <dbReference type="ARBA" id="ARBA00013263"/>
    </source>
</evidence>
<gene>
    <name evidence="12" type="ORF">A5636_13570</name>
</gene>
<dbReference type="Proteomes" id="UP000093629">
    <property type="component" value="Unassembled WGS sequence"/>
</dbReference>
<evidence type="ECO:0000256" key="7">
    <source>
        <dbReference type="ARBA" id="ARBA00048501"/>
    </source>
</evidence>
<dbReference type="GO" id="GO:0004075">
    <property type="term" value="F:biotin carboxylase activity"/>
    <property type="evidence" value="ECO:0007669"/>
    <property type="project" value="UniProtKB-EC"/>
</dbReference>
<dbReference type="PANTHER" id="PTHR18866">
    <property type="entry name" value="CARBOXYLASE:PYRUVATE/ACETYL-COA/PROPIONYL-COA CARBOXYLASE"/>
    <property type="match status" value="1"/>
</dbReference>
<dbReference type="SUPFAM" id="SSF56059">
    <property type="entry name" value="Glutathione synthetase ATP-binding domain-like"/>
    <property type="match status" value="1"/>
</dbReference>
<dbReference type="EMBL" id="LZLQ01000136">
    <property type="protein sequence ID" value="OBK11760.1"/>
    <property type="molecule type" value="Genomic_DNA"/>
</dbReference>
<dbReference type="InterPro" id="IPR016185">
    <property type="entry name" value="PreATP-grasp_dom_sf"/>
</dbReference>
<dbReference type="Gene3D" id="3.30.470.20">
    <property type="entry name" value="ATP-grasp fold, B domain"/>
    <property type="match status" value="1"/>
</dbReference>
<dbReference type="AlphaFoldDB" id="A0A1A3MRS0"/>
<dbReference type="InterPro" id="IPR050856">
    <property type="entry name" value="Biotin_carboxylase_complex"/>
</dbReference>
<dbReference type="InterPro" id="IPR005481">
    <property type="entry name" value="BC-like_N"/>
</dbReference>
<dbReference type="Pfam" id="PF21139">
    <property type="entry name" value="BT_MCC_alpha"/>
    <property type="match status" value="1"/>
</dbReference>
<dbReference type="Pfam" id="PF02785">
    <property type="entry name" value="Biotin_carb_C"/>
    <property type="match status" value="1"/>
</dbReference>
<comment type="catalytic activity">
    <reaction evidence="7">
        <text>N(6)-biotinyl-L-lysyl-[protein] + hydrogencarbonate + ATP = N(6)-carboxybiotinyl-L-lysyl-[protein] + ADP + phosphate + H(+)</text>
        <dbReference type="Rhea" id="RHEA:13501"/>
        <dbReference type="Rhea" id="RHEA-COMP:10505"/>
        <dbReference type="Rhea" id="RHEA-COMP:10506"/>
        <dbReference type="ChEBI" id="CHEBI:15378"/>
        <dbReference type="ChEBI" id="CHEBI:17544"/>
        <dbReference type="ChEBI" id="CHEBI:30616"/>
        <dbReference type="ChEBI" id="CHEBI:43474"/>
        <dbReference type="ChEBI" id="CHEBI:83144"/>
        <dbReference type="ChEBI" id="CHEBI:83145"/>
        <dbReference type="ChEBI" id="CHEBI:456216"/>
        <dbReference type="EC" id="6.3.4.14"/>
    </reaction>
    <physiologicalReaction direction="left-to-right" evidence="7">
        <dbReference type="Rhea" id="RHEA:13502"/>
    </physiologicalReaction>
</comment>
<dbReference type="PROSITE" id="PS00867">
    <property type="entry name" value="CPSASE_2"/>
    <property type="match status" value="1"/>
</dbReference>
<dbReference type="InterPro" id="IPR000089">
    <property type="entry name" value="Biotin_lipoyl"/>
</dbReference>
<dbReference type="PROSITE" id="PS50979">
    <property type="entry name" value="BC"/>
    <property type="match status" value="1"/>
</dbReference>
<dbReference type="InterPro" id="IPR005482">
    <property type="entry name" value="Biotin_COase_C"/>
</dbReference>
<dbReference type="SUPFAM" id="SSF52440">
    <property type="entry name" value="PreATP-grasp domain"/>
    <property type="match status" value="1"/>
</dbReference>
<dbReference type="SUPFAM" id="SSF51246">
    <property type="entry name" value="Rudiment single hybrid motif"/>
    <property type="match status" value="1"/>
</dbReference>
<evidence type="ECO:0000256" key="5">
    <source>
        <dbReference type="ARBA" id="ARBA00022840"/>
    </source>
</evidence>
<keyword evidence="5 8" id="KW-0067">ATP-binding</keyword>
<keyword evidence="3" id="KW-0436">Ligase</keyword>
<dbReference type="GO" id="GO:0046872">
    <property type="term" value="F:metal ion binding"/>
    <property type="evidence" value="ECO:0007669"/>
    <property type="project" value="InterPro"/>
</dbReference>
<proteinExistence type="predicted"/>
<dbReference type="PROSITE" id="PS50975">
    <property type="entry name" value="ATP_GRASP"/>
    <property type="match status" value="1"/>
</dbReference>
<sequence length="662" mass="70014">MFTRVLVANRGEIARRVFATCRRLGLGTVAVYTDPDAAAPHVAEADACVRLPQTNDYLNIEAIIGAARAAGADAVHPGYGFLSENAGFAAAVQAAGLTWIGPPVDAVRAMGSKIESKKLMASAGVPVLEELDPQTVTEAQLPVLVKASAGGGGRGMRVVHDLSALPDEVEAAQREAQSAFGDPTVFCERYLPTGHHIEVQVMADAHGTAWAVGERECSIQRRHQKVIEEAPSPLVERISGMRGKLFQAARLAAAAIGYTGAGTVEFLADDDGEFFFLEMNTRLQVEHPVTEETTGLDLVELQIEIAAGGRLGPEPPAAQGHSIEARLYAEDPAQNWQPQAGTVHSFRVPSVRAEFGTLGRRTGIRLDSGIVDRSVVSIFYDPMLAKIISYAPTRRQSALVLADALARTHVHGLRTNRELLVNVLRHPAFLDGATDTAFFDTHGLAELATPLADTATVRLSAIAAALADAAQNRAAARTLSTAPSGWRNLPSGFQVKTYRDDADTEQSVRYRFTRSALALPDDPTVQLVSASPGEVVLADNGVAFRFAVARYGDDVYVDSARGSVHLVALPRYPEPGSAVEQGSLVAPMPGSVIRIGADQGAAVTAGQPLIWLEAMKMEHTITAPTDGVLAEINVKTGQQVEVGAVLGVIASAAEPGAAGHDN</sequence>
<feature type="domain" description="Biotin carboxylation" evidence="11">
    <location>
        <begin position="1"/>
        <end position="444"/>
    </location>
</feature>
<dbReference type="InterPro" id="IPR001882">
    <property type="entry name" value="Biotin_BS"/>
</dbReference>
<dbReference type="Pfam" id="PF00289">
    <property type="entry name" value="Biotin_carb_N"/>
    <property type="match status" value="1"/>
</dbReference>
<keyword evidence="13" id="KW-1185">Reference proteome</keyword>
<dbReference type="InterPro" id="IPR048429">
    <property type="entry name" value="MCC_alpha_BT"/>
</dbReference>
<name>A0A1A3MRS0_MYCAS</name>
<dbReference type="PANTHER" id="PTHR18866:SF126">
    <property type="entry name" value="BIOTIN CARBOXYLASE"/>
    <property type="match status" value="1"/>
</dbReference>
<reference evidence="12 13" key="1">
    <citation type="submission" date="2016-06" db="EMBL/GenBank/DDBJ databases">
        <authorList>
            <person name="Kjaerup R.B."/>
            <person name="Dalgaard T.S."/>
            <person name="Juul-Madsen H.R."/>
        </authorList>
    </citation>
    <scope>NUCLEOTIDE SEQUENCE [LARGE SCALE GENOMIC DNA]</scope>
    <source>
        <strain evidence="12 13">1245139.5</strain>
    </source>
</reference>
<evidence type="ECO:0000259" key="11">
    <source>
        <dbReference type="PROSITE" id="PS50979"/>
    </source>
</evidence>
<evidence type="ECO:0000313" key="12">
    <source>
        <dbReference type="EMBL" id="OBK11760.1"/>
    </source>
</evidence>
<dbReference type="SUPFAM" id="SSF51230">
    <property type="entry name" value="Single hybrid motif"/>
    <property type="match status" value="1"/>
</dbReference>
<dbReference type="FunFam" id="2.40.50.100:FF:000003">
    <property type="entry name" value="Acetyl-CoA carboxylase biotin carboxyl carrier protein"/>
    <property type="match status" value="1"/>
</dbReference>
<dbReference type="InterPro" id="IPR011764">
    <property type="entry name" value="Biotin_carboxylation_dom"/>
</dbReference>
<keyword evidence="4 8" id="KW-0547">Nucleotide-binding</keyword>
<dbReference type="PROSITE" id="PS00188">
    <property type="entry name" value="BIOTIN"/>
    <property type="match status" value="1"/>
</dbReference>
<evidence type="ECO:0000256" key="1">
    <source>
        <dbReference type="ARBA" id="ARBA00001953"/>
    </source>
</evidence>
<keyword evidence="6" id="KW-0092">Biotin</keyword>
<dbReference type="InterPro" id="IPR011054">
    <property type="entry name" value="Rudment_hybrid_motif"/>
</dbReference>
<dbReference type="Pfam" id="PF02786">
    <property type="entry name" value="CPSase_L_D2"/>
    <property type="match status" value="1"/>
</dbReference>
<dbReference type="RefSeq" id="WP_065160750.1">
    <property type="nucleotide sequence ID" value="NZ_LZLQ01000136.1"/>
</dbReference>
<organism evidence="12 13">
    <name type="scientific">Mycobacterium asiaticum</name>
    <dbReference type="NCBI Taxonomy" id="1790"/>
    <lineage>
        <taxon>Bacteria</taxon>
        <taxon>Bacillati</taxon>
        <taxon>Actinomycetota</taxon>
        <taxon>Actinomycetes</taxon>
        <taxon>Mycobacteriales</taxon>
        <taxon>Mycobacteriaceae</taxon>
        <taxon>Mycobacterium</taxon>
    </lineage>
</organism>
<dbReference type="Pfam" id="PF00364">
    <property type="entry name" value="Biotin_lipoyl"/>
    <property type="match status" value="1"/>
</dbReference>
<feature type="domain" description="ATP-grasp" evidence="10">
    <location>
        <begin position="104"/>
        <end position="307"/>
    </location>
</feature>
<dbReference type="PROSITE" id="PS50968">
    <property type="entry name" value="BIOTINYL_LIPOYL"/>
    <property type="match status" value="1"/>
</dbReference>
<comment type="cofactor">
    <cofactor evidence="1">
        <name>biotin</name>
        <dbReference type="ChEBI" id="CHEBI:57586"/>
    </cofactor>
</comment>
<comment type="caution">
    <text evidence="12">The sequence shown here is derived from an EMBL/GenBank/DDBJ whole genome shotgun (WGS) entry which is preliminary data.</text>
</comment>
<evidence type="ECO:0000256" key="6">
    <source>
        <dbReference type="ARBA" id="ARBA00023267"/>
    </source>
</evidence>
<dbReference type="OrthoDB" id="9760256at2"/>
<accession>A0A1A3MRS0</accession>
<evidence type="ECO:0000259" key="10">
    <source>
        <dbReference type="PROSITE" id="PS50975"/>
    </source>
</evidence>
<evidence type="ECO:0000259" key="9">
    <source>
        <dbReference type="PROSITE" id="PS50968"/>
    </source>
</evidence>